<evidence type="ECO:0000256" key="1">
    <source>
        <dbReference type="SAM" id="MobiDB-lite"/>
    </source>
</evidence>
<name>A0AAE2SD16_9BACT</name>
<keyword evidence="4" id="KW-1185">Reference proteome</keyword>
<feature type="chain" id="PRO_5042216382" evidence="2">
    <location>
        <begin position="23"/>
        <end position="345"/>
    </location>
</feature>
<dbReference type="AlphaFoldDB" id="A0AAE2SD16"/>
<evidence type="ECO:0000313" key="4">
    <source>
        <dbReference type="Proteomes" id="UP000634206"/>
    </source>
</evidence>
<protein>
    <submittedName>
        <fullName evidence="3">Uncharacterized protein</fullName>
    </submittedName>
</protein>
<dbReference type="Proteomes" id="UP000634206">
    <property type="component" value="Unassembled WGS sequence"/>
</dbReference>
<gene>
    <name evidence="3" type="ORF">JIN83_06740</name>
</gene>
<reference evidence="3" key="1">
    <citation type="submission" date="2021-01" db="EMBL/GenBank/DDBJ databases">
        <title>Modified the classification status of verrucomicrobia.</title>
        <authorList>
            <person name="Feng X."/>
        </authorList>
    </citation>
    <scope>NUCLEOTIDE SEQUENCE</scope>
    <source>
        <strain evidence="3">5K15</strain>
    </source>
</reference>
<feature type="region of interest" description="Disordered" evidence="1">
    <location>
        <begin position="155"/>
        <end position="176"/>
    </location>
</feature>
<feature type="signal peptide" evidence="2">
    <location>
        <begin position="1"/>
        <end position="22"/>
    </location>
</feature>
<feature type="compositionally biased region" description="Basic and acidic residues" evidence="1">
    <location>
        <begin position="165"/>
        <end position="176"/>
    </location>
</feature>
<evidence type="ECO:0000313" key="3">
    <source>
        <dbReference type="EMBL" id="MBK1854649.1"/>
    </source>
</evidence>
<proteinExistence type="predicted"/>
<keyword evidence="2" id="KW-0732">Signal</keyword>
<organism evidence="3 4">
    <name type="scientific">Oceaniferula flava</name>
    <dbReference type="NCBI Taxonomy" id="2800421"/>
    <lineage>
        <taxon>Bacteria</taxon>
        <taxon>Pseudomonadati</taxon>
        <taxon>Verrucomicrobiota</taxon>
        <taxon>Verrucomicrobiia</taxon>
        <taxon>Verrucomicrobiales</taxon>
        <taxon>Verrucomicrobiaceae</taxon>
        <taxon>Oceaniferula</taxon>
    </lineage>
</organism>
<comment type="caution">
    <text evidence="3">The sequence shown here is derived from an EMBL/GenBank/DDBJ whole genome shotgun (WGS) entry which is preliminary data.</text>
</comment>
<dbReference type="EMBL" id="JAENIG010000003">
    <property type="protein sequence ID" value="MBK1854649.1"/>
    <property type="molecule type" value="Genomic_DNA"/>
</dbReference>
<evidence type="ECO:0000256" key="2">
    <source>
        <dbReference type="SAM" id="SignalP"/>
    </source>
</evidence>
<sequence>MISPKIHQSLSALLLLSATAMADDSYRNRIVQIIENPSDANNPTYRYLNPIAASGSQNAPEGVNGTSVFQLWTVHETTGADYLLDEKTVSSYHPQATVTVTSQDPYEAVPRTRVDQPFNVKVNISGIVTNDPDVQDAAKSVIFDHQVIAYEQGETEAQEGAPSTTHDHDPITQNGDHEINGMTTLLSGSDLTQVRGEEVFSIYANPDFGVVGASLLATQRVQIWPVASGALSGVDETQKYAAVPTISIATTDLYPESDTYLRWYKTSDPSNANTSGIAGNYTPNTTVPVTRNWTIKNLNAQIDEDGVYTLELLHTTVFDTIRLGDPIQLTLDRSIEINGGVNTSE</sequence>
<dbReference type="RefSeq" id="WP_309489255.1">
    <property type="nucleotide sequence ID" value="NZ_JAENIG010000003.1"/>
</dbReference>
<accession>A0AAE2SD16</accession>